<sequence length="162" mass="18130">MKLFETGIPDRELLEGLAPPPDRAKPLAVLECFEEFPCDPCKAVCPTDAIVMNRITDIPRLIPERCTGCAKCVVACPGLAIFMVWPKKNLVWVPHEFVPIPERGEIVDALDREGNVIAQAEVKAVMNARKKLETTVVCVQVPKELLMEVRAIRVREKKDARD</sequence>
<dbReference type="Proteomes" id="UP000885931">
    <property type="component" value="Unassembled WGS sequence"/>
</dbReference>
<dbReference type="GO" id="GO:0046872">
    <property type="term" value="F:metal ion binding"/>
    <property type="evidence" value="ECO:0007669"/>
    <property type="project" value="UniProtKB-KW"/>
</dbReference>
<dbReference type="InterPro" id="IPR017900">
    <property type="entry name" value="4Fe4S_Fe_S_CS"/>
</dbReference>
<protein>
    <submittedName>
        <fullName evidence="5">4Fe-4S ferredoxin</fullName>
    </submittedName>
</protein>
<name>A0A7C1BEL1_UNCW3</name>
<feature type="domain" description="4Fe-4S ferredoxin-type" evidence="4">
    <location>
        <begin position="57"/>
        <end position="86"/>
    </location>
</feature>
<evidence type="ECO:0000313" key="5">
    <source>
        <dbReference type="EMBL" id="HDM90374.1"/>
    </source>
</evidence>
<keyword evidence="3" id="KW-0411">Iron-sulfur</keyword>
<accession>A0A7C1BEL1</accession>
<keyword evidence="1" id="KW-0479">Metal-binding</keyword>
<dbReference type="PROSITE" id="PS00198">
    <property type="entry name" value="4FE4S_FER_1"/>
    <property type="match status" value="1"/>
</dbReference>
<dbReference type="PROSITE" id="PS51379">
    <property type="entry name" value="4FE4S_FER_2"/>
    <property type="match status" value="1"/>
</dbReference>
<evidence type="ECO:0000259" key="4">
    <source>
        <dbReference type="PROSITE" id="PS51379"/>
    </source>
</evidence>
<dbReference type="AlphaFoldDB" id="A0A7C1BEL1"/>
<evidence type="ECO:0000256" key="2">
    <source>
        <dbReference type="ARBA" id="ARBA00023004"/>
    </source>
</evidence>
<proteinExistence type="predicted"/>
<dbReference type="EMBL" id="DRBW01000164">
    <property type="protein sequence ID" value="HDM90374.1"/>
    <property type="molecule type" value="Genomic_DNA"/>
</dbReference>
<reference evidence="5" key="1">
    <citation type="journal article" date="2020" name="mSystems">
        <title>Genome- and Community-Level Interaction Insights into Carbon Utilization and Element Cycling Functions of Hydrothermarchaeota in Hydrothermal Sediment.</title>
        <authorList>
            <person name="Zhou Z."/>
            <person name="Liu Y."/>
            <person name="Xu W."/>
            <person name="Pan J."/>
            <person name="Luo Z.H."/>
            <person name="Li M."/>
        </authorList>
    </citation>
    <scope>NUCLEOTIDE SEQUENCE [LARGE SCALE GENOMIC DNA]</scope>
    <source>
        <strain evidence="5">HyVt-237</strain>
    </source>
</reference>
<dbReference type="InterPro" id="IPR017896">
    <property type="entry name" value="4Fe4S_Fe-S-bd"/>
</dbReference>
<evidence type="ECO:0000256" key="3">
    <source>
        <dbReference type="ARBA" id="ARBA00023014"/>
    </source>
</evidence>
<dbReference type="Gene3D" id="3.30.70.20">
    <property type="match status" value="1"/>
</dbReference>
<comment type="caution">
    <text evidence="5">The sequence shown here is derived from an EMBL/GenBank/DDBJ whole genome shotgun (WGS) entry which is preliminary data.</text>
</comment>
<keyword evidence="2" id="KW-0408">Iron</keyword>
<dbReference type="InterPro" id="IPR057431">
    <property type="entry name" value="LdpA_Fe-S-bd"/>
</dbReference>
<evidence type="ECO:0000256" key="1">
    <source>
        <dbReference type="ARBA" id="ARBA00022723"/>
    </source>
</evidence>
<dbReference type="Pfam" id="PF25160">
    <property type="entry name" value="LdpA_Fe-S-bd"/>
    <property type="match status" value="1"/>
</dbReference>
<dbReference type="SUPFAM" id="SSF54862">
    <property type="entry name" value="4Fe-4S ferredoxins"/>
    <property type="match status" value="1"/>
</dbReference>
<organism evidence="5">
    <name type="scientific">candidate division WOR-3 bacterium</name>
    <dbReference type="NCBI Taxonomy" id="2052148"/>
    <lineage>
        <taxon>Bacteria</taxon>
        <taxon>Bacteria division WOR-3</taxon>
    </lineage>
</organism>
<dbReference type="GO" id="GO:0051536">
    <property type="term" value="F:iron-sulfur cluster binding"/>
    <property type="evidence" value="ECO:0007669"/>
    <property type="project" value="UniProtKB-KW"/>
</dbReference>
<gene>
    <name evidence="5" type="ORF">ENG67_04085</name>
</gene>